<evidence type="ECO:0000256" key="3">
    <source>
        <dbReference type="ARBA" id="ARBA00023237"/>
    </source>
</evidence>
<accession>A0ABV8V4M1</accession>
<dbReference type="PANTHER" id="PTHR34597:SF3">
    <property type="entry name" value="OUTER MEMBRANE TRANSPORTER CDIB"/>
    <property type="match status" value="1"/>
</dbReference>
<organism evidence="6 7">
    <name type="scientific">Simiduia curdlanivorans</name>
    <dbReference type="NCBI Taxonomy" id="1492769"/>
    <lineage>
        <taxon>Bacteria</taxon>
        <taxon>Pseudomonadati</taxon>
        <taxon>Pseudomonadota</taxon>
        <taxon>Gammaproteobacteria</taxon>
        <taxon>Cellvibrionales</taxon>
        <taxon>Cellvibrionaceae</taxon>
        <taxon>Simiduia</taxon>
    </lineage>
</organism>
<dbReference type="InterPro" id="IPR051544">
    <property type="entry name" value="TPS_OM_transporter"/>
</dbReference>
<feature type="domain" description="Haemolysin activator HlyB C-terminal" evidence="4">
    <location>
        <begin position="292"/>
        <end position="558"/>
    </location>
</feature>
<evidence type="ECO:0000313" key="6">
    <source>
        <dbReference type="EMBL" id="MFC4362782.1"/>
    </source>
</evidence>
<dbReference type="Gene3D" id="2.40.160.50">
    <property type="entry name" value="membrane protein fhac: a member of the omp85/tpsb transporter family"/>
    <property type="match status" value="1"/>
</dbReference>
<keyword evidence="1" id="KW-0472">Membrane</keyword>
<evidence type="ECO:0000256" key="2">
    <source>
        <dbReference type="ARBA" id="ARBA00022692"/>
    </source>
</evidence>
<name>A0ABV8V4M1_9GAMM</name>
<keyword evidence="7" id="KW-1185">Reference proteome</keyword>
<reference evidence="7" key="1">
    <citation type="journal article" date="2019" name="Int. J. Syst. Evol. Microbiol.">
        <title>The Global Catalogue of Microorganisms (GCM) 10K type strain sequencing project: providing services to taxonomists for standard genome sequencing and annotation.</title>
        <authorList>
            <consortium name="The Broad Institute Genomics Platform"/>
            <consortium name="The Broad Institute Genome Sequencing Center for Infectious Disease"/>
            <person name="Wu L."/>
            <person name="Ma J."/>
        </authorList>
    </citation>
    <scope>NUCLEOTIDE SEQUENCE [LARGE SCALE GENOMIC DNA]</scope>
    <source>
        <strain evidence="7">CECT 8570</strain>
    </source>
</reference>
<keyword evidence="3" id="KW-0998">Cell outer membrane</keyword>
<dbReference type="Pfam" id="PF03865">
    <property type="entry name" value="ShlB"/>
    <property type="match status" value="1"/>
</dbReference>
<gene>
    <name evidence="6" type="ORF">ACFOX3_10730</name>
</gene>
<evidence type="ECO:0000259" key="4">
    <source>
        <dbReference type="Pfam" id="PF03865"/>
    </source>
</evidence>
<comment type="caution">
    <text evidence="6">The sequence shown here is derived from an EMBL/GenBank/DDBJ whole genome shotgun (WGS) entry which is preliminary data.</text>
</comment>
<dbReference type="Gene3D" id="3.10.20.310">
    <property type="entry name" value="membrane protein fhac"/>
    <property type="match status" value="1"/>
</dbReference>
<dbReference type="Proteomes" id="UP001595840">
    <property type="component" value="Unassembled WGS sequence"/>
</dbReference>
<sequence length="660" mass="73387">MDIMENMKSSLKPLFNAMTSVLFIGCVSAPCVVLAQASDGESSFRSSVRSAFENDVTPIAEQDVTKEFLLRTIETNDPQLNTDIPVQSMREEGPRISVKKFVYVRLEEFPELGITKADIEAMTEKLRREYMKEDQELAHGFTQDNLVELAAYLNEIGAREMPEQVTPKNLQRLVNIVKQQNADRGMSYADIEEIAAEVTAYYRRKGLFLAQVQIPAQEVEGGVVALTVQEGVLGKVVAHDQKNYSQSRLAAPFEDNIGELVDHVSVEEGLYLLNDLPGLGVTGYFTPGDNPGETALNLKVREERRWKLALRADNHGSTFTGDKRTYALFDALNPLGYGDTLTLGFLKSHTPGNSNLGQIRYSFPALSPRTRFEFSADYNQFKLTDDGEDIINRLELTGVNKTYAASVDHKWRRSRDFNLSSGFSLTDKETDMDSVVETYRGGDHVRGAELGFYVDALGTSTQMLNIANVKLQYGQHQNEVAEGRGDDFYKFALDTNSLFFVPLPFTDLSSRLVLKSRWQYSDSLLPAFEQLSLGGANGVRAYSVRDYSADQAALISGEWYFNFPAALNPTIATGTRLNDVLQFGLLADAGYGSVVNFNEDQSNSWARLAGAGVIMKFSWEEVFAAQFSVSHPLMSESSIEGLGDDANSAQVFADFTFFFK</sequence>
<dbReference type="Pfam" id="PF08479">
    <property type="entry name" value="POTRA_2"/>
    <property type="match status" value="1"/>
</dbReference>
<protein>
    <submittedName>
        <fullName evidence="6">ShlB/FhaC/HecB family hemolysin secretion/activation protein</fullName>
    </submittedName>
</protein>
<dbReference type="InterPro" id="IPR005565">
    <property type="entry name" value="Hemolysn_activator_HlyB_C"/>
</dbReference>
<proteinExistence type="predicted"/>
<dbReference type="InterPro" id="IPR013686">
    <property type="entry name" value="Polypept-transport_assoc_ShlB"/>
</dbReference>
<dbReference type="PANTHER" id="PTHR34597">
    <property type="entry name" value="SLR1661 PROTEIN"/>
    <property type="match status" value="1"/>
</dbReference>
<feature type="domain" description="Polypeptide-transport-associated ShlB-type" evidence="5">
    <location>
        <begin position="179"/>
        <end position="231"/>
    </location>
</feature>
<evidence type="ECO:0000313" key="7">
    <source>
        <dbReference type="Proteomes" id="UP001595840"/>
    </source>
</evidence>
<evidence type="ECO:0000256" key="1">
    <source>
        <dbReference type="ARBA" id="ARBA00022452"/>
    </source>
</evidence>
<keyword evidence="2" id="KW-0812">Transmembrane</keyword>
<evidence type="ECO:0000259" key="5">
    <source>
        <dbReference type="Pfam" id="PF08479"/>
    </source>
</evidence>
<dbReference type="EMBL" id="JBHSCX010000009">
    <property type="protein sequence ID" value="MFC4362782.1"/>
    <property type="molecule type" value="Genomic_DNA"/>
</dbReference>
<keyword evidence="1" id="KW-1134">Transmembrane beta strand</keyword>